<dbReference type="AlphaFoldDB" id="A0A835GUP7"/>
<dbReference type="Gene3D" id="2.170.15.10">
    <property type="entry name" value="Proaerolysin, chain A, domain 3"/>
    <property type="match status" value="1"/>
</dbReference>
<sequence>MVSKYFLLFLIPALVECRISVKITAAESESEAEVEYNGENVEIISDRERQTFDIGDRSLKNAVEKFADAAPTDVYVKSPTPWNDVYKTYKWEQVKRVLRPVRTRVLGVHTKPVIVATREFENHSGVKAKYNAAIFHEITETFSNTWSVGGELEIGQEITYSVNFGVGSAGGTTKFSYAAKWGNDTTREKSATLGSSTSVEVELNPGQAVIASLTATQGTLDVEVEYEARLQGVVFANYRNKYKDHYFWAFPITSVQSAGGLPRTISSTEKISIGFYTSARVDIKDKVTTGRLKVAPAGFIRTKPNRLG</sequence>
<feature type="chain" id="PRO_5032344395" evidence="1">
    <location>
        <begin position="18"/>
        <end position="308"/>
    </location>
</feature>
<dbReference type="Proteomes" id="UP000648187">
    <property type="component" value="Unassembled WGS sequence"/>
</dbReference>
<evidence type="ECO:0000256" key="1">
    <source>
        <dbReference type="SAM" id="SignalP"/>
    </source>
</evidence>
<evidence type="ECO:0000313" key="3">
    <source>
        <dbReference type="Proteomes" id="UP000648187"/>
    </source>
</evidence>
<dbReference type="CDD" id="cd20235">
    <property type="entry name" value="PFM_spherulin-2a-like"/>
    <property type="match status" value="1"/>
</dbReference>
<reference evidence="2" key="1">
    <citation type="submission" date="2020-08" db="EMBL/GenBank/DDBJ databases">
        <title>Spodoptera exigua strain:BAW_Kor-Di-RS1 Genome sequencing and assembly.</title>
        <authorList>
            <person name="Kim J."/>
            <person name="Nam H.Y."/>
            <person name="Kwon M."/>
            <person name="Choi J.H."/>
            <person name="Cho S.R."/>
            <person name="Kim G.-H."/>
        </authorList>
    </citation>
    <scope>NUCLEOTIDE SEQUENCE</scope>
    <source>
        <strain evidence="2">BAW_Kor-Di-RS1</strain>
        <tissue evidence="2">Whole-body</tissue>
    </source>
</reference>
<keyword evidence="3" id="KW-1185">Reference proteome</keyword>
<name>A0A835GUP7_SPOEX</name>
<proteinExistence type="predicted"/>
<dbReference type="EMBL" id="JACKWZ010000001">
    <property type="protein sequence ID" value="KAF9424965.1"/>
    <property type="molecule type" value="Genomic_DNA"/>
</dbReference>
<evidence type="ECO:0000313" key="2">
    <source>
        <dbReference type="EMBL" id="KAF9424965.1"/>
    </source>
</evidence>
<feature type="signal peptide" evidence="1">
    <location>
        <begin position="1"/>
        <end position="17"/>
    </location>
</feature>
<accession>A0A835GUP7</accession>
<protein>
    <submittedName>
        <fullName evidence="2">Uncharacterized protein</fullName>
    </submittedName>
</protein>
<comment type="caution">
    <text evidence="2">The sequence shown here is derived from an EMBL/GenBank/DDBJ whole genome shotgun (WGS) entry which is preliminary data.</text>
</comment>
<keyword evidence="1" id="KW-0732">Signal</keyword>
<organism evidence="2 3">
    <name type="scientific">Spodoptera exigua</name>
    <name type="common">Beet armyworm</name>
    <name type="synonym">Noctua fulgens</name>
    <dbReference type="NCBI Taxonomy" id="7107"/>
    <lineage>
        <taxon>Eukaryota</taxon>
        <taxon>Metazoa</taxon>
        <taxon>Ecdysozoa</taxon>
        <taxon>Arthropoda</taxon>
        <taxon>Hexapoda</taxon>
        <taxon>Insecta</taxon>
        <taxon>Pterygota</taxon>
        <taxon>Neoptera</taxon>
        <taxon>Endopterygota</taxon>
        <taxon>Lepidoptera</taxon>
        <taxon>Glossata</taxon>
        <taxon>Ditrysia</taxon>
        <taxon>Noctuoidea</taxon>
        <taxon>Noctuidae</taxon>
        <taxon>Amphipyrinae</taxon>
        <taxon>Spodoptera</taxon>
    </lineage>
</organism>
<gene>
    <name evidence="2" type="ORF">HW555_000266</name>
</gene>
<dbReference type="SUPFAM" id="SSF56973">
    <property type="entry name" value="Aerolisin/ETX pore-forming domain"/>
    <property type="match status" value="1"/>
</dbReference>